<dbReference type="Proteomes" id="UP000694428">
    <property type="component" value="Unplaced"/>
</dbReference>
<dbReference type="GO" id="GO:0004551">
    <property type="term" value="F:dinucleotide phosphatase activity"/>
    <property type="evidence" value="ECO:0007669"/>
    <property type="project" value="TreeGrafter"/>
</dbReference>
<dbReference type="SMART" id="SM00477">
    <property type="entry name" value="NUC"/>
    <property type="match status" value="1"/>
</dbReference>
<protein>
    <recommendedName>
        <fullName evidence="5">Extracellular Endonuclease subunit A domain-containing protein</fullName>
    </recommendedName>
</protein>
<evidence type="ECO:0000313" key="3">
    <source>
        <dbReference type="Ensembl" id="ENSPSTP00000016554.1"/>
    </source>
</evidence>
<dbReference type="GO" id="GO:0045599">
    <property type="term" value="P:negative regulation of fat cell differentiation"/>
    <property type="evidence" value="ECO:0007669"/>
    <property type="project" value="TreeGrafter"/>
</dbReference>
<evidence type="ECO:0008006" key="5">
    <source>
        <dbReference type="Google" id="ProtNLM"/>
    </source>
</evidence>
<dbReference type="CDD" id="cd00091">
    <property type="entry name" value="NUC"/>
    <property type="match status" value="1"/>
</dbReference>
<dbReference type="Gene3D" id="3.40.570.10">
    <property type="entry name" value="Extracellular Endonuclease, subunit A"/>
    <property type="match status" value="1"/>
</dbReference>
<reference evidence="3" key="2">
    <citation type="submission" date="2025-09" db="UniProtKB">
        <authorList>
            <consortium name="Ensembl"/>
        </authorList>
    </citation>
    <scope>IDENTIFICATION</scope>
</reference>
<evidence type="ECO:0000259" key="1">
    <source>
        <dbReference type="SMART" id="SM00477"/>
    </source>
</evidence>
<dbReference type="GO" id="GO:0030500">
    <property type="term" value="P:regulation of bone mineralization"/>
    <property type="evidence" value="ECO:0007669"/>
    <property type="project" value="TreeGrafter"/>
</dbReference>
<dbReference type="InterPro" id="IPR044929">
    <property type="entry name" value="DNA/RNA_non-sp_Endonuclease_sf"/>
</dbReference>
<dbReference type="GO" id="GO:0009143">
    <property type="term" value="P:nucleoside triphosphate catabolic process"/>
    <property type="evidence" value="ECO:0007669"/>
    <property type="project" value="TreeGrafter"/>
</dbReference>
<evidence type="ECO:0000259" key="2">
    <source>
        <dbReference type="SMART" id="SM00892"/>
    </source>
</evidence>
<dbReference type="PANTHER" id="PTHR10151">
    <property type="entry name" value="ECTONUCLEOTIDE PYROPHOSPHATASE/PHOSPHODIESTERASE"/>
    <property type="match status" value="1"/>
</dbReference>
<dbReference type="GO" id="GO:0009986">
    <property type="term" value="C:cell surface"/>
    <property type="evidence" value="ECO:0007669"/>
    <property type="project" value="TreeGrafter"/>
</dbReference>
<evidence type="ECO:0000313" key="4">
    <source>
        <dbReference type="Proteomes" id="UP000694428"/>
    </source>
</evidence>
<sequence>IDEFKCIEPNQPFKAYMKQFLPKRFHYANNDRIEPLHFYLNSQWQLPSPKFIDACHSIYVLGAWVFPCPFSLSSSILSCYLNSFIDLLDLKPAPNNGTHGRLNNLLRNPVYTPHHPKETSHPSECSFVGQRTFPVSLGCSCRTKIETLTLPYGRPRVLQKKHNYCLLNHHRYVNGYSKDYKMSLWSAYTVNKNVKDTSSCLHKDVRIASNHNQTCSFYNNHPRLTYGFLSPPSKYIAFILFNLSVLWNYFHQSLLPEYAADRNGVNVVSGPVFDYDSDGIYDTPEKVKRHPGNSEVPIPTHFFIVLTTCKNTSETPLKCEGSLDALSFIVPHREDNSESCARSESLWVEERMKFHVARVRDIELLTGLSFYQDRKQPVSDILQLKTYLPTFETV</sequence>
<feature type="domain" description="ENPP1-3/EXOG-like endonuclease/phosphodiesterase" evidence="1">
    <location>
        <begin position="169"/>
        <end position="377"/>
    </location>
</feature>
<reference evidence="3" key="1">
    <citation type="submission" date="2025-08" db="UniProtKB">
        <authorList>
            <consortium name="Ensembl"/>
        </authorList>
    </citation>
    <scope>IDENTIFICATION</scope>
</reference>
<dbReference type="InterPro" id="IPR044925">
    <property type="entry name" value="His-Me_finger_sf"/>
</dbReference>
<accession>A0A8C9FKQ4</accession>
<dbReference type="GO" id="GO:0030505">
    <property type="term" value="P:inorganic diphosphate transport"/>
    <property type="evidence" value="ECO:0007669"/>
    <property type="project" value="TreeGrafter"/>
</dbReference>
<dbReference type="GO" id="GO:0046872">
    <property type="term" value="F:metal ion binding"/>
    <property type="evidence" value="ECO:0007669"/>
    <property type="project" value="InterPro"/>
</dbReference>
<dbReference type="AlphaFoldDB" id="A0A8C9FKQ4"/>
<name>A0A8C9FKQ4_PAVCR</name>
<dbReference type="Ensembl" id="ENSPSTT00000017346.1">
    <property type="protein sequence ID" value="ENSPSTP00000016554.1"/>
    <property type="gene ID" value="ENSPSTG00000011768.1"/>
</dbReference>
<dbReference type="GO" id="GO:0046034">
    <property type="term" value="P:ATP metabolic process"/>
    <property type="evidence" value="ECO:0007669"/>
    <property type="project" value="TreeGrafter"/>
</dbReference>
<dbReference type="InterPro" id="IPR001604">
    <property type="entry name" value="Endo_G_ENPP1-like_dom"/>
</dbReference>
<dbReference type="GO" id="GO:0004528">
    <property type="term" value="F:phosphodiesterase I activity"/>
    <property type="evidence" value="ECO:0007669"/>
    <property type="project" value="TreeGrafter"/>
</dbReference>
<organism evidence="3 4">
    <name type="scientific">Pavo cristatus</name>
    <name type="common">Indian peafowl</name>
    <name type="synonym">Blue peafowl</name>
    <dbReference type="NCBI Taxonomy" id="9049"/>
    <lineage>
        <taxon>Eukaryota</taxon>
        <taxon>Metazoa</taxon>
        <taxon>Chordata</taxon>
        <taxon>Craniata</taxon>
        <taxon>Vertebrata</taxon>
        <taxon>Euteleostomi</taxon>
        <taxon>Archelosauria</taxon>
        <taxon>Archosauria</taxon>
        <taxon>Dinosauria</taxon>
        <taxon>Saurischia</taxon>
        <taxon>Theropoda</taxon>
        <taxon>Coelurosauria</taxon>
        <taxon>Aves</taxon>
        <taxon>Neognathae</taxon>
        <taxon>Galloanserae</taxon>
        <taxon>Galliformes</taxon>
        <taxon>Phasianidae</taxon>
        <taxon>Phasianinae</taxon>
        <taxon>Pavo</taxon>
    </lineage>
</organism>
<dbReference type="Gene3D" id="3.30.1360.180">
    <property type="match status" value="1"/>
</dbReference>
<feature type="domain" description="DNA/RNA non-specific endonuclease/pyrophosphatase/phosphodiesterase" evidence="2">
    <location>
        <begin position="168"/>
        <end position="374"/>
    </location>
</feature>
<dbReference type="SUPFAM" id="SSF54060">
    <property type="entry name" value="His-Me finger endonucleases"/>
    <property type="match status" value="1"/>
</dbReference>
<dbReference type="InterPro" id="IPR020821">
    <property type="entry name" value="ENPP1-3/EXOG-like_nuc-like"/>
</dbReference>
<dbReference type="SMART" id="SM00892">
    <property type="entry name" value="Endonuclease_NS"/>
    <property type="match status" value="1"/>
</dbReference>
<proteinExistence type="predicted"/>
<dbReference type="GO" id="GO:0003676">
    <property type="term" value="F:nucleic acid binding"/>
    <property type="evidence" value="ECO:0007669"/>
    <property type="project" value="InterPro"/>
</dbReference>
<keyword evidence="4" id="KW-1185">Reference proteome</keyword>
<dbReference type="PANTHER" id="PTHR10151:SF77">
    <property type="entry name" value="ECTONUCLEOTIDE PYROPHOSPHATASE_PHOSPHODIESTERASE FAMILY MEMBER 1"/>
    <property type="match status" value="1"/>
</dbReference>